<feature type="non-terminal residue" evidence="2">
    <location>
        <position position="1"/>
    </location>
</feature>
<proteinExistence type="predicted"/>
<sequence length="159" mass="17782">NGAHKILKYAVAGKNSAVAYKGIFGSGTIDGGLVYLAFALETANQEDQTQLVGAALDYFEETITGIEAEFIEKRELSFDLYPNPFLDNVYMKVTFDGSLEKQWVLTIYNLEGKIMRQSAHNFSFGTQTLDLKMSEYNRGIYWVVLSSGKIVTSKKLVKK</sequence>
<name>A0A3B0UAY5_9ZZZZ</name>
<dbReference type="NCBIfam" id="TIGR04183">
    <property type="entry name" value="Por_Secre_tail"/>
    <property type="match status" value="1"/>
</dbReference>
<evidence type="ECO:0000313" key="2">
    <source>
        <dbReference type="EMBL" id="VAW28125.1"/>
    </source>
</evidence>
<dbReference type="EMBL" id="UOES01000351">
    <property type="protein sequence ID" value="VAW28125.1"/>
    <property type="molecule type" value="Genomic_DNA"/>
</dbReference>
<dbReference type="AlphaFoldDB" id="A0A3B0UAY5"/>
<reference evidence="2" key="1">
    <citation type="submission" date="2018-06" db="EMBL/GenBank/DDBJ databases">
        <authorList>
            <person name="Zhirakovskaya E."/>
        </authorList>
    </citation>
    <scope>NUCLEOTIDE SEQUENCE</scope>
</reference>
<dbReference type="Pfam" id="PF18962">
    <property type="entry name" value="Por_Secre_tail"/>
    <property type="match status" value="1"/>
</dbReference>
<dbReference type="InterPro" id="IPR026444">
    <property type="entry name" value="Secre_tail"/>
</dbReference>
<organism evidence="2">
    <name type="scientific">hydrothermal vent metagenome</name>
    <dbReference type="NCBI Taxonomy" id="652676"/>
    <lineage>
        <taxon>unclassified sequences</taxon>
        <taxon>metagenomes</taxon>
        <taxon>ecological metagenomes</taxon>
    </lineage>
</organism>
<accession>A0A3B0UAY5</accession>
<evidence type="ECO:0000259" key="1">
    <source>
        <dbReference type="Pfam" id="PF18962"/>
    </source>
</evidence>
<protein>
    <recommendedName>
        <fullName evidence="1">Secretion system C-terminal sorting domain-containing protein</fullName>
    </recommendedName>
</protein>
<feature type="domain" description="Secretion system C-terminal sorting" evidence="1">
    <location>
        <begin position="80"/>
        <end position="157"/>
    </location>
</feature>
<gene>
    <name evidence="2" type="ORF">MNBD_BACTEROID06-1861</name>
</gene>